<feature type="transmembrane region" description="Helical" evidence="6">
    <location>
        <begin position="46"/>
        <end position="67"/>
    </location>
</feature>
<evidence type="ECO:0000313" key="7">
    <source>
        <dbReference type="EMBL" id="KTD30176.1"/>
    </source>
</evidence>
<evidence type="ECO:0000256" key="5">
    <source>
        <dbReference type="ARBA" id="ARBA00023136"/>
    </source>
</evidence>
<dbReference type="CDD" id="cd13125">
    <property type="entry name" value="MATE_like_10"/>
    <property type="match status" value="1"/>
</dbReference>
<feature type="transmembrane region" description="Helical" evidence="6">
    <location>
        <begin position="334"/>
        <end position="355"/>
    </location>
</feature>
<dbReference type="RefSeq" id="WP_058451497.1">
    <property type="nucleotide sequence ID" value="NZ_CAAAIB010000003.1"/>
</dbReference>
<comment type="subcellular location">
    <subcellularLocation>
        <location evidence="1">Cell membrane</location>
        <topology evidence="1">Multi-pass membrane protein</topology>
    </subcellularLocation>
</comment>
<keyword evidence="5 6" id="KW-0472">Membrane</keyword>
<dbReference type="Proteomes" id="UP000054908">
    <property type="component" value="Unassembled WGS sequence"/>
</dbReference>
<feature type="transmembrane region" description="Helical" evidence="6">
    <location>
        <begin position="297"/>
        <end position="314"/>
    </location>
</feature>
<comment type="caution">
    <text evidence="7">The sequence shown here is derived from an EMBL/GenBank/DDBJ whole genome shotgun (WGS) entry which is preliminary data.</text>
</comment>
<dbReference type="PATRIC" id="fig|466.6.peg.726"/>
<dbReference type="GO" id="GO:0005886">
    <property type="term" value="C:plasma membrane"/>
    <property type="evidence" value="ECO:0007669"/>
    <property type="project" value="UniProtKB-SubCell"/>
</dbReference>
<feature type="transmembrane region" description="Helical" evidence="6">
    <location>
        <begin position="114"/>
        <end position="137"/>
    </location>
</feature>
<feature type="transmembrane region" description="Helical" evidence="6">
    <location>
        <begin position="149"/>
        <end position="173"/>
    </location>
</feature>
<feature type="transmembrane region" description="Helical" evidence="6">
    <location>
        <begin position="362"/>
        <end position="380"/>
    </location>
</feature>
<dbReference type="OrthoDB" id="9769862at2"/>
<evidence type="ECO:0000256" key="2">
    <source>
        <dbReference type="ARBA" id="ARBA00022475"/>
    </source>
</evidence>
<reference evidence="7 8" key="1">
    <citation type="submission" date="2015-11" db="EMBL/GenBank/DDBJ databases">
        <title>Genomic analysis of 38 Legionella species identifies large and diverse effector repertoires.</title>
        <authorList>
            <person name="Burstein D."/>
            <person name="Amaro F."/>
            <person name="Zusman T."/>
            <person name="Lifshitz Z."/>
            <person name="Cohen O."/>
            <person name="Gilbert J.A."/>
            <person name="Pupko T."/>
            <person name="Shuman H.A."/>
            <person name="Segal G."/>
        </authorList>
    </citation>
    <scope>NUCLEOTIDE SEQUENCE [LARGE SCALE GENOMIC DNA]</scope>
    <source>
        <strain evidence="7 8">PX-1-G2-E2</strain>
    </source>
</reference>
<dbReference type="PANTHER" id="PTHR30250:SF30">
    <property type="entry name" value="LIPID III FLIPPASE"/>
    <property type="match status" value="1"/>
</dbReference>
<keyword evidence="8" id="KW-1185">Reference proteome</keyword>
<evidence type="ECO:0000256" key="1">
    <source>
        <dbReference type="ARBA" id="ARBA00004651"/>
    </source>
</evidence>
<feature type="transmembrane region" description="Helical" evidence="6">
    <location>
        <begin position="179"/>
        <end position="197"/>
    </location>
</feature>
<evidence type="ECO:0000256" key="4">
    <source>
        <dbReference type="ARBA" id="ARBA00022989"/>
    </source>
</evidence>
<dbReference type="Pfam" id="PF01943">
    <property type="entry name" value="Polysacc_synt"/>
    <property type="match status" value="1"/>
</dbReference>
<dbReference type="AlphaFoldDB" id="A0A0W0WCZ4"/>
<evidence type="ECO:0000256" key="3">
    <source>
        <dbReference type="ARBA" id="ARBA00022692"/>
    </source>
</evidence>
<feature type="transmembrane region" description="Helical" evidence="6">
    <location>
        <begin position="79"/>
        <end position="102"/>
    </location>
</feature>
<dbReference type="STRING" id="466.Lmac_0673"/>
<feature type="transmembrane region" description="Helical" evidence="6">
    <location>
        <begin position="217"/>
        <end position="238"/>
    </location>
</feature>
<keyword evidence="2" id="KW-1003">Cell membrane</keyword>
<dbReference type="InterPro" id="IPR050833">
    <property type="entry name" value="Poly_Biosynth_Transport"/>
</dbReference>
<evidence type="ECO:0000313" key="8">
    <source>
        <dbReference type="Proteomes" id="UP000054908"/>
    </source>
</evidence>
<proteinExistence type="predicted"/>
<protein>
    <submittedName>
        <fullName evidence="7">Lipopolysaccharide biosynthesis protein</fullName>
    </submittedName>
</protein>
<name>A0A0W0WCZ4_9GAMM</name>
<sequence>MTLIKTSLMNAMAVGVKILSLLGINKLLALYVGPTGYAALGQFQNAITMLTTFASGAINTGVVKYTAEYYEDEEKQRAVWRTAGTIAWVGSLFTSLLMILFRKPLASWFLNDKAYSSVFLWFAATLSFFVFNALFLAIMNGKKEIKSYVVANIGGSIVALLVTGILVICFGLYGALVALAVFQAFAFFVSFFIGYRAKWFKWTDLLGKFDKKIAKNLAKYTLMSLTTAVCIPISHLFIRHHLGVTLGWDAAGYWEAMVRFSAAYLLFITTTLSVYYLPRLSELIHPDELKKEILQGYKIILPVAILGALLMYLLRDWIINLLFSTQFYSVRELFLGQAVGDVLKIGSWILAYTMLSKAMTKCFILTEILFSISLYFAVVFMTDRWGLPAATWAYAVNYLIYWIVMYVLIFKNLESDIILCPQS</sequence>
<gene>
    <name evidence="7" type="ORF">Lmac_0673</name>
</gene>
<feature type="transmembrane region" description="Helical" evidence="6">
    <location>
        <begin position="12"/>
        <end position="34"/>
    </location>
</feature>
<dbReference type="InterPro" id="IPR002797">
    <property type="entry name" value="Polysacc_synth"/>
</dbReference>
<feature type="transmembrane region" description="Helical" evidence="6">
    <location>
        <begin position="258"/>
        <end position="277"/>
    </location>
</feature>
<organism evidence="7 8">
    <name type="scientific">Legionella maceachernii</name>
    <dbReference type="NCBI Taxonomy" id="466"/>
    <lineage>
        <taxon>Bacteria</taxon>
        <taxon>Pseudomonadati</taxon>
        <taxon>Pseudomonadota</taxon>
        <taxon>Gammaproteobacteria</taxon>
        <taxon>Legionellales</taxon>
        <taxon>Legionellaceae</taxon>
        <taxon>Legionella</taxon>
    </lineage>
</organism>
<keyword evidence="3 6" id="KW-0812">Transmembrane</keyword>
<keyword evidence="4 6" id="KW-1133">Transmembrane helix</keyword>
<dbReference type="GO" id="GO:0009246">
    <property type="term" value="P:enterobacterial common antigen biosynthetic process"/>
    <property type="evidence" value="ECO:0007669"/>
    <property type="project" value="InterPro"/>
</dbReference>
<dbReference type="PANTHER" id="PTHR30250">
    <property type="entry name" value="PST FAMILY PREDICTED COLANIC ACID TRANSPORTER"/>
    <property type="match status" value="1"/>
</dbReference>
<evidence type="ECO:0000256" key="6">
    <source>
        <dbReference type="SAM" id="Phobius"/>
    </source>
</evidence>
<dbReference type="InterPro" id="IPR044550">
    <property type="entry name" value="WzxE"/>
</dbReference>
<dbReference type="EMBL" id="LNYL01000018">
    <property type="protein sequence ID" value="KTD30176.1"/>
    <property type="molecule type" value="Genomic_DNA"/>
</dbReference>
<accession>A0A0W0WCZ4</accession>
<feature type="transmembrane region" description="Helical" evidence="6">
    <location>
        <begin position="392"/>
        <end position="409"/>
    </location>
</feature>